<dbReference type="EMBL" id="VFML01000001">
    <property type="protein sequence ID" value="TQJ00492.1"/>
    <property type="molecule type" value="Genomic_DNA"/>
</dbReference>
<dbReference type="AlphaFoldDB" id="A0A542DBP4"/>
<reference evidence="1 2" key="1">
    <citation type="submission" date="2019-06" db="EMBL/GenBank/DDBJ databases">
        <title>Sequencing the genomes of 1000 actinobacteria strains.</title>
        <authorList>
            <person name="Klenk H.-P."/>
        </authorList>
    </citation>
    <scope>NUCLEOTIDE SEQUENCE [LARGE SCALE GENOMIC DNA]</scope>
    <source>
        <strain evidence="1 2">DSM 45679</strain>
    </source>
</reference>
<evidence type="ECO:0000313" key="1">
    <source>
        <dbReference type="EMBL" id="TQJ00492.1"/>
    </source>
</evidence>
<keyword evidence="2" id="KW-1185">Reference proteome</keyword>
<dbReference type="Proteomes" id="UP000320876">
    <property type="component" value="Unassembled WGS sequence"/>
</dbReference>
<sequence>MRVKDTNTDPVVTRDEIIDAVEDAFREGSATKQELLIAAIQHEARTEVHTILQRLPDRTFGHVRDLWDHLPDIPLGD</sequence>
<name>A0A542DBP4_AMYCI</name>
<accession>A0A542DBP4</accession>
<evidence type="ECO:0000313" key="2">
    <source>
        <dbReference type="Proteomes" id="UP000320876"/>
    </source>
</evidence>
<comment type="caution">
    <text evidence="1">The sequence shown here is derived from an EMBL/GenBank/DDBJ whole genome shotgun (WGS) entry which is preliminary data.</text>
</comment>
<proteinExistence type="predicted"/>
<organism evidence="1 2">
    <name type="scientific">Amycolatopsis cihanbeyliensis</name>
    <dbReference type="NCBI Taxonomy" id="1128664"/>
    <lineage>
        <taxon>Bacteria</taxon>
        <taxon>Bacillati</taxon>
        <taxon>Actinomycetota</taxon>
        <taxon>Actinomycetes</taxon>
        <taxon>Pseudonocardiales</taxon>
        <taxon>Pseudonocardiaceae</taxon>
        <taxon>Amycolatopsis</taxon>
    </lineage>
</organism>
<dbReference type="Pfam" id="PF11387">
    <property type="entry name" value="DUF2795"/>
    <property type="match status" value="1"/>
</dbReference>
<dbReference type="InterPro" id="IPR021527">
    <property type="entry name" value="DUF2795"/>
</dbReference>
<gene>
    <name evidence="1" type="ORF">FB471_0117</name>
</gene>
<dbReference type="OrthoDB" id="3698093at2"/>
<protein>
    <submittedName>
        <fullName evidence="1">Uncharacterized protein DUF2795</fullName>
    </submittedName>
</protein>